<dbReference type="EMBL" id="JAYMYQ010000008">
    <property type="protein sequence ID" value="KAK7315250.1"/>
    <property type="molecule type" value="Genomic_DNA"/>
</dbReference>
<gene>
    <name evidence="2" type="ORF">VNO77_33787</name>
</gene>
<name>A0AAN9KCH5_CANGL</name>
<evidence type="ECO:0000256" key="1">
    <source>
        <dbReference type="SAM" id="Phobius"/>
    </source>
</evidence>
<keyword evidence="1" id="KW-0472">Membrane</keyword>
<sequence>MMKFICQTCYNAFLASEREFRLWNALFFCTVSILSCSFQHLVIPFYHDIDIVTAFHGGALSLSLSLNIAFLSPVLRFVRKRKLKLWSCHGRGSTPGIFQRVMVKELAAIRIVKLDHALLLGDYRDD</sequence>
<dbReference type="Proteomes" id="UP001367508">
    <property type="component" value="Unassembled WGS sequence"/>
</dbReference>
<comment type="caution">
    <text evidence="2">The sequence shown here is derived from an EMBL/GenBank/DDBJ whole genome shotgun (WGS) entry which is preliminary data.</text>
</comment>
<organism evidence="2 3">
    <name type="scientific">Canavalia gladiata</name>
    <name type="common">Sword bean</name>
    <name type="synonym">Dolichos gladiatus</name>
    <dbReference type="NCBI Taxonomy" id="3824"/>
    <lineage>
        <taxon>Eukaryota</taxon>
        <taxon>Viridiplantae</taxon>
        <taxon>Streptophyta</taxon>
        <taxon>Embryophyta</taxon>
        <taxon>Tracheophyta</taxon>
        <taxon>Spermatophyta</taxon>
        <taxon>Magnoliopsida</taxon>
        <taxon>eudicotyledons</taxon>
        <taxon>Gunneridae</taxon>
        <taxon>Pentapetalae</taxon>
        <taxon>rosids</taxon>
        <taxon>fabids</taxon>
        <taxon>Fabales</taxon>
        <taxon>Fabaceae</taxon>
        <taxon>Papilionoideae</taxon>
        <taxon>50 kb inversion clade</taxon>
        <taxon>NPAAA clade</taxon>
        <taxon>indigoferoid/millettioid clade</taxon>
        <taxon>Phaseoleae</taxon>
        <taxon>Canavalia</taxon>
    </lineage>
</organism>
<reference evidence="2 3" key="1">
    <citation type="submission" date="2024-01" db="EMBL/GenBank/DDBJ databases">
        <title>The genomes of 5 underutilized Papilionoideae crops provide insights into root nodulation and disease resistanc.</title>
        <authorList>
            <person name="Jiang F."/>
        </authorList>
    </citation>
    <scope>NUCLEOTIDE SEQUENCE [LARGE SCALE GENOMIC DNA]</scope>
    <source>
        <strain evidence="2">LVBAO_FW01</strain>
        <tissue evidence="2">Leaves</tissue>
    </source>
</reference>
<feature type="transmembrane region" description="Helical" evidence="1">
    <location>
        <begin position="54"/>
        <end position="75"/>
    </location>
</feature>
<evidence type="ECO:0000313" key="3">
    <source>
        <dbReference type="Proteomes" id="UP001367508"/>
    </source>
</evidence>
<keyword evidence="3" id="KW-1185">Reference proteome</keyword>
<proteinExistence type="predicted"/>
<keyword evidence="1" id="KW-0812">Transmembrane</keyword>
<feature type="transmembrane region" description="Helical" evidence="1">
    <location>
        <begin position="21"/>
        <end position="42"/>
    </location>
</feature>
<dbReference type="AlphaFoldDB" id="A0AAN9KCH5"/>
<accession>A0AAN9KCH5</accession>
<protein>
    <submittedName>
        <fullName evidence="2">Uncharacterized protein</fullName>
    </submittedName>
</protein>
<evidence type="ECO:0000313" key="2">
    <source>
        <dbReference type="EMBL" id="KAK7315250.1"/>
    </source>
</evidence>
<keyword evidence="1" id="KW-1133">Transmembrane helix</keyword>